<feature type="transmembrane region" description="Helical" evidence="1">
    <location>
        <begin position="267"/>
        <end position="285"/>
    </location>
</feature>
<keyword evidence="1" id="KW-0812">Transmembrane</keyword>
<organism evidence="2 3">
    <name type="scientific">Trametes coccinea (strain BRFM310)</name>
    <name type="common">Pycnoporus coccineus</name>
    <dbReference type="NCBI Taxonomy" id="1353009"/>
    <lineage>
        <taxon>Eukaryota</taxon>
        <taxon>Fungi</taxon>
        <taxon>Dikarya</taxon>
        <taxon>Basidiomycota</taxon>
        <taxon>Agaricomycotina</taxon>
        <taxon>Agaricomycetes</taxon>
        <taxon>Polyporales</taxon>
        <taxon>Polyporaceae</taxon>
        <taxon>Trametes</taxon>
    </lineage>
</organism>
<keyword evidence="3" id="KW-1185">Reference proteome</keyword>
<dbReference type="AlphaFoldDB" id="A0A1Y2IX67"/>
<protein>
    <submittedName>
        <fullName evidence="2">Uncharacterized protein</fullName>
    </submittedName>
</protein>
<dbReference type="Proteomes" id="UP000193067">
    <property type="component" value="Unassembled WGS sequence"/>
</dbReference>
<reference evidence="2 3" key="1">
    <citation type="journal article" date="2015" name="Biotechnol. Biofuels">
        <title>Enhanced degradation of softwood versus hardwood by the white-rot fungus Pycnoporus coccineus.</title>
        <authorList>
            <person name="Couturier M."/>
            <person name="Navarro D."/>
            <person name="Chevret D."/>
            <person name="Henrissat B."/>
            <person name="Piumi F."/>
            <person name="Ruiz-Duenas F.J."/>
            <person name="Martinez A.T."/>
            <person name="Grigoriev I.V."/>
            <person name="Riley R."/>
            <person name="Lipzen A."/>
            <person name="Berrin J.G."/>
            <person name="Master E.R."/>
            <person name="Rosso M.N."/>
        </authorList>
    </citation>
    <scope>NUCLEOTIDE SEQUENCE [LARGE SCALE GENOMIC DNA]</scope>
    <source>
        <strain evidence="2 3">BRFM310</strain>
    </source>
</reference>
<dbReference type="EMBL" id="KZ084094">
    <property type="protein sequence ID" value="OSD05194.1"/>
    <property type="molecule type" value="Genomic_DNA"/>
</dbReference>
<evidence type="ECO:0000313" key="3">
    <source>
        <dbReference type="Proteomes" id="UP000193067"/>
    </source>
</evidence>
<evidence type="ECO:0000256" key="1">
    <source>
        <dbReference type="SAM" id="Phobius"/>
    </source>
</evidence>
<proteinExistence type="predicted"/>
<name>A0A1Y2IX67_TRAC3</name>
<keyword evidence="1" id="KW-1133">Transmembrane helix</keyword>
<gene>
    <name evidence="2" type="ORF">PYCCODRAFT_1296963</name>
</gene>
<keyword evidence="1" id="KW-0472">Membrane</keyword>
<dbReference type="OrthoDB" id="10464316at2759"/>
<evidence type="ECO:0000313" key="2">
    <source>
        <dbReference type="EMBL" id="OSD05194.1"/>
    </source>
</evidence>
<accession>A0A1Y2IX67</accession>
<sequence>MPPYPPPLSLLLSSHRLGILLPLVWRPMRWSLHYFLGIIIPSTLSSTPRISITWRHLGSGFSGLYSRLPPSAFPPVYRPHRSGHPRTFLYLNIDTLPIAGSAVGAGIHTPSSVAPGLSSVTSVSDETTALPILPCIFYLDSTRLASRSISLCHYNIKCMLSHLVLHRISPLLSPPPPPICSTRTAADIHRRTPGVVQQAYRRARKRIHQEHCSKTSAIWSAGGPPSYLYLLISPGSQRVDDLQWVSRPGASNISSLLGWHRSPASSWVFGTFLLVVFILFTSGIVL</sequence>